<dbReference type="KEGG" id="sted:SPTER_11810"/>
<dbReference type="InterPro" id="IPR036280">
    <property type="entry name" value="Multihaem_cyt_sf"/>
</dbReference>
<dbReference type="EMBL" id="CP036259">
    <property type="protein sequence ID" value="QDR79879.1"/>
    <property type="molecule type" value="Genomic_DNA"/>
</dbReference>
<evidence type="ECO:0000313" key="1">
    <source>
        <dbReference type="EMBL" id="QDR79879.1"/>
    </source>
</evidence>
<protein>
    <submittedName>
        <fullName evidence="1">Cytochrome c552</fullName>
    </submittedName>
</protein>
<dbReference type="SUPFAM" id="SSF48695">
    <property type="entry name" value="Multiheme cytochromes"/>
    <property type="match status" value="1"/>
</dbReference>
<dbReference type="RefSeq" id="WP_246105603.1">
    <property type="nucleotide sequence ID" value="NZ_CP036259.1"/>
</dbReference>
<dbReference type="Pfam" id="PF02335">
    <property type="entry name" value="Cytochrom_C552"/>
    <property type="match status" value="1"/>
</dbReference>
<gene>
    <name evidence="1" type="ORF">SPTER_11810</name>
</gene>
<proteinExistence type="predicted"/>
<sequence length="60" mass="6554">MRPGSPMIRKAQWYWDLLAAENSMGFHNLPQALNTLGQASEPARQAVAAANRAAGINLLY</sequence>
<name>A0A517DR90_9FIRM</name>
<dbReference type="AlphaFoldDB" id="A0A517DR90"/>
<reference evidence="1 2" key="1">
    <citation type="submission" date="2019-02" db="EMBL/GenBank/DDBJ databases">
        <title>Closed genome of Sporomusa termitida DSM 4440.</title>
        <authorList>
            <person name="Poehlein A."/>
            <person name="Daniel R."/>
        </authorList>
    </citation>
    <scope>NUCLEOTIDE SEQUENCE [LARGE SCALE GENOMIC DNA]</scope>
    <source>
        <strain evidence="1 2">DSM 4440</strain>
    </source>
</reference>
<dbReference type="GO" id="GO:0042279">
    <property type="term" value="F:nitrite reductase (cytochrome, ammonia-forming) activity"/>
    <property type="evidence" value="ECO:0007669"/>
    <property type="project" value="InterPro"/>
</dbReference>
<dbReference type="Gene3D" id="1.20.140.10">
    <property type="entry name" value="Butyryl-CoA Dehydrogenase, subunit A, domain 3"/>
    <property type="match status" value="1"/>
</dbReference>
<organism evidence="1 2">
    <name type="scientific">Sporomusa termitida</name>
    <dbReference type="NCBI Taxonomy" id="2377"/>
    <lineage>
        <taxon>Bacteria</taxon>
        <taxon>Bacillati</taxon>
        <taxon>Bacillota</taxon>
        <taxon>Negativicutes</taxon>
        <taxon>Selenomonadales</taxon>
        <taxon>Sporomusaceae</taxon>
        <taxon>Sporomusa</taxon>
    </lineage>
</organism>
<dbReference type="Proteomes" id="UP000320776">
    <property type="component" value="Chromosome"/>
</dbReference>
<accession>A0A517DR90</accession>
<keyword evidence="2" id="KW-1185">Reference proteome</keyword>
<evidence type="ECO:0000313" key="2">
    <source>
        <dbReference type="Proteomes" id="UP000320776"/>
    </source>
</evidence>
<dbReference type="GO" id="GO:0042597">
    <property type="term" value="C:periplasmic space"/>
    <property type="evidence" value="ECO:0007669"/>
    <property type="project" value="InterPro"/>
</dbReference>
<dbReference type="InterPro" id="IPR003321">
    <property type="entry name" value="Cyt_c552"/>
</dbReference>